<name>A0ABS8T9D9_DATST</name>
<accession>A0ABS8T9D9</accession>
<comment type="caution">
    <text evidence="1">The sequence shown here is derived from an EMBL/GenBank/DDBJ whole genome shotgun (WGS) entry which is preliminary data.</text>
</comment>
<feature type="non-terminal residue" evidence="1">
    <location>
        <position position="88"/>
    </location>
</feature>
<organism evidence="1 2">
    <name type="scientific">Datura stramonium</name>
    <name type="common">Jimsonweed</name>
    <name type="synonym">Common thornapple</name>
    <dbReference type="NCBI Taxonomy" id="4076"/>
    <lineage>
        <taxon>Eukaryota</taxon>
        <taxon>Viridiplantae</taxon>
        <taxon>Streptophyta</taxon>
        <taxon>Embryophyta</taxon>
        <taxon>Tracheophyta</taxon>
        <taxon>Spermatophyta</taxon>
        <taxon>Magnoliopsida</taxon>
        <taxon>eudicotyledons</taxon>
        <taxon>Gunneridae</taxon>
        <taxon>Pentapetalae</taxon>
        <taxon>asterids</taxon>
        <taxon>lamiids</taxon>
        <taxon>Solanales</taxon>
        <taxon>Solanaceae</taxon>
        <taxon>Solanoideae</taxon>
        <taxon>Datureae</taxon>
        <taxon>Datura</taxon>
    </lineage>
</organism>
<proteinExistence type="predicted"/>
<evidence type="ECO:0000313" key="2">
    <source>
        <dbReference type="Proteomes" id="UP000823775"/>
    </source>
</evidence>
<sequence length="88" mass="9518">LFIGIDAFIEEIFIEGSTCGVSRGNTIADIGEAIIVEGIGEAIDTVGIEKGTIGALLRSSVQLLKNILVKLLEEIFVKKILKKEESMR</sequence>
<protein>
    <submittedName>
        <fullName evidence="1">Uncharacterized protein</fullName>
    </submittedName>
</protein>
<evidence type="ECO:0000313" key="1">
    <source>
        <dbReference type="EMBL" id="MCD7467560.1"/>
    </source>
</evidence>
<dbReference type="EMBL" id="JACEIK010001244">
    <property type="protein sequence ID" value="MCD7467560.1"/>
    <property type="molecule type" value="Genomic_DNA"/>
</dbReference>
<keyword evidence="2" id="KW-1185">Reference proteome</keyword>
<reference evidence="1 2" key="1">
    <citation type="journal article" date="2021" name="BMC Genomics">
        <title>Datura genome reveals duplications of psychoactive alkaloid biosynthetic genes and high mutation rate following tissue culture.</title>
        <authorList>
            <person name="Rajewski A."/>
            <person name="Carter-House D."/>
            <person name="Stajich J."/>
            <person name="Litt A."/>
        </authorList>
    </citation>
    <scope>NUCLEOTIDE SEQUENCE [LARGE SCALE GENOMIC DNA]</scope>
    <source>
        <strain evidence="1">AR-01</strain>
    </source>
</reference>
<feature type="non-terminal residue" evidence="1">
    <location>
        <position position="1"/>
    </location>
</feature>
<gene>
    <name evidence="1" type="ORF">HAX54_005070</name>
</gene>
<dbReference type="Proteomes" id="UP000823775">
    <property type="component" value="Unassembled WGS sequence"/>
</dbReference>